<dbReference type="PANTHER" id="PTHR22946:SF13">
    <property type="entry name" value="ALPHA_BETA HYDROLASE PSOB"/>
    <property type="match status" value="1"/>
</dbReference>
<sequence>MFRFFKSDFYNFEATRILSSASAEGCEIAEFIEAVSKIREHDPESWYDAWHEQSQRAEAISRDAIRAGHVDAARKALLRASNYARASGYMLPWAGQDERVLQTAERSISLFRAAIPYMDCRVMVLEIPYQDGILMPAYLYLPSAAGRQVGGGGGGPGTEDRPVPVIVVPGGADATQEELYFVFVSTGVSLGYAVVTFDGPGQGLVLKKHRVVMRPDFEVVTGTVLDHVQHMAAANPDLGLDMDRVGILGASMGAYYALRSSVDPRVRACVSIDPFYGLWRLAGTRMPSWYAGLWTSGWLPDSVLNASIYLQMRLHFPTRWEFQLGMAMMGTATPAGTLRRFRDFDLDVAPDGKGPIVDRIRCPVLLTGASRSVYASAGESTIAIYNALSGVSESQKEVWIPEEIGNGGMTAKVGAWGLLSHKTFRFFDRWLRVSRDKTEGNGHVCI</sequence>
<dbReference type="Gene3D" id="1.20.1440.110">
    <property type="entry name" value="acylaminoacyl peptidase"/>
    <property type="match status" value="1"/>
</dbReference>
<dbReference type="VEuPathDB" id="FungiDB:MYCTH_2303048"/>
<proteinExistence type="predicted"/>
<dbReference type="Gene3D" id="3.40.50.1820">
    <property type="entry name" value="alpha/beta hydrolase"/>
    <property type="match status" value="1"/>
</dbReference>
<name>G2Q9A1_THET4</name>
<dbReference type="GeneID" id="11512491"/>
<evidence type="ECO:0000313" key="3">
    <source>
        <dbReference type="Proteomes" id="UP000007322"/>
    </source>
</evidence>
<reference evidence="2 3" key="1">
    <citation type="journal article" date="2011" name="Nat. Biotechnol.">
        <title>Comparative genomic analysis of the thermophilic biomass-degrading fungi Myceliophthora thermophila and Thielavia terrestris.</title>
        <authorList>
            <person name="Berka R.M."/>
            <person name="Grigoriev I.V."/>
            <person name="Otillar R."/>
            <person name="Salamov A."/>
            <person name="Grimwood J."/>
            <person name="Reid I."/>
            <person name="Ishmael N."/>
            <person name="John T."/>
            <person name="Darmond C."/>
            <person name="Moisan M.-C."/>
            <person name="Henrissat B."/>
            <person name="Coutinho P.M."/>
            <person name="Lombard V."/>
            <person name="Natvig D.O."/>
            <person name="Lindquist E."/>
            <person name="Schmutz J."/>
            <person name="Lucas S."/>
            <person name="Harris P."/>
            <person name="Powlowski J."/>
            <person name="Bellemare A."/>
            <person name="Taylor D."/>
            <person name="Butler G."/>
            <person name="de Vries R.P."/>
            <person name="Allijn I.E."/>
            <person name="van den Brink J."/>
            <person name="Ushinsky S."/>
            <person name="Storms R."/>
            <person name="Powell A.J."/>
            <person name="Paulsen I.T."/>
            <person name="Elbourne L.D.H."/>
            <person name="Baker S.E."/>
            <person name="Magnuson J."/>
            <person name="LaBoissiere S."/>
            <person name="Clutterbuck A.J."/>
            <person name="Martinez D."/>
            <person name="Wogulis M."/>
            <person name="de Leon A.L."/>
            <person name="Rey M.W."/>
            <person name="Tsang A."/>
        </authorList>
    </citation>
    <scope>NUCLEOTIDE SEQUENCE [LARGE SCALE GENOMIC DNA]</scope>
    <source>
        <strain evidence="3">ATCC 42464 / BCRC 31852 / DSM 1799</strain>
    </source>
</reference>
<keyword evidence="3" id="KW-1185">Reference proteome</keyword>
<dbReference type="eggNOG" id="ENOG502SKBX">
    <property type="taxonomic scope" value="Eukaryota"/>
</dbReference>
<evidence type="ECO:0000313" key="2">
    <source>
        <dbReference type="EMBL" id="AEO57193.1"/>
    </source>
</evidence>
<dbReference type="RefSeq" id="XP_003662438.1">
    <property type="nucleotide sequence ID" value="XM_003662390.1"/>
</dbReference>
<dbReference type="OMA" id="SMGAYYS"/>
<dbReference type="Proteomes" id="UP000007322">
    <property type="component" value="Chromosome 2"/>
</dbReference>
<dbReference type="EMBL" id="CP003003">
    <property type="protein sequence ID" value="AEO57193.1"/>
    <property type="molecule type" value="Genomic_DNA"/>
</dbReference>
<dbReference type="HOGENOM" id="CLU_034451_0_0_1"/>
<dbReference type="InterPro" id="IPR029058">
    <property type="entry name" value="AB_hydrolase_fold"/>
</dbReference>
<dbReference type="OrthoDB" id="249703at2759"/>
<dbReference type="InterPro" id="IPR050261">
    <property type="entry name" value="FrsA_esterase"/>
</dbReference>
<gene>
    <name evidence="2" type="ORF">MYCTH_2303048</name>
</gene>
<organism evidence="2 3">
    <name type="scientific">Thermothelomyces thermophilus (strain ATCC 42464 / BCRC 31852 / DSM 1799)</name>
    <name type="common">Sporotrichum thermophile</name>
    <dbReference type="NCBI Taxonomy" id="573729"/>
    <lineage>
        <taxon>Eukaryota</taxon>
        <taxon>Fungi</taxon>
        <taxon>Dikarya</taxon>
        <taxon>Ascomycota</taxon>
        <taxon>Pezizomycotina</taxon>
        <taxon>Sordariomycetes</taxon>
        <taxon>Sordariomycetidae</taxon>
        <taxon>Sordariales</taxon>
        <taxon>Chaetomiaceae</taxon>
        <taxon>Thermothelomyces</taxon>
    </lineage>
</organism>
<dbReference type="SUPFAM" id="SSF53474">
    <property type="entry name" value="alpha/beta-Hydrolases"/>
    <property type="match status" value="1"/>
</dbReference>
<dbReference type="InterPro" id="IPR010520">
    <property type="entry name" value="FrsA-like"/>
</dbReference>
<dbReference type="Pfam" id="PF06500">
    <property type="entry name" value="FrsA-like"/>
    <property type="match status" value="1"/>
</dbReference>
<evidence type="ECO:0000256" key="1">
    <source>
        <dbReference type="ARBA" id="ARBA00022801"/>
    </source>
</evidence>
<accession>G2Q9A1</accession>
<evidence type="ECO:0008006" key="4">
    <source>
        <dbReference type="Google" id="ProtNLM"/>
    </source>
</evidence>
<dbReference type="AlphaFoldDB" id="G2Q9A1"/>
<dbReference type="KEGG" id="mtm:MYCTH_2303048"/>
<protein>
    <recommendedName>
        <fullName evidence="4">AB hydrolase-1 domain-containing protein</fullName>
    </recommendedName>
</protein>
<keyword evidence="1" id="KW-0378">Hydrolase</keyword>
<dbReference type="GO" id="GO:0016787">
    <property type="term" value="F:hydrolase activity"/>
    <property type="evidence" value="ECO:0007669"/>
    <property type="project" value="UniProtKB-KW"/>
</dbReference>
<dbReference type="PANTHER" id="PTHR22946">
    <property type="entry name" value="DIENELACTONE HYDROLASE DOMAIN-CONTAINING PROTEIN-RELATED"/>
    <property type="match status" value="1"/>
</dbReference>
<dbReference type="InParanoid" id="G2Q9A1"/>